<dbReference type="SUPFAM" id="SSF53901">
    <property type="entry name" value="Thiolase-like"/>
    <property type="match status" value="1"/>
</dbReference>
<dbReference type="Pfam" id="PF00109">
    <property type="entry name" value="ketoacyl-synt"/>
    <property type="match status" value="1"/>
</dbReference>
<dbReference type="InterPro" id="IPR020802">
    <property type="entry name" value="TesA-like"/>
</dbReference>
<dbReference type="InterPro" id="IPR018201">
    <property type="entry name" value="Ketoacyl_synth_AS"/>
</dbReference>
<comment type="caution">
    <text evidence="8">The sequence shown here is derived from an EMBL/GenBank/DDBJ whole genome shotgun (WGS) entry which is preliminary data.</text>
</comment>
<proteinExistence type="predicted"/>
<dbReference type="PROSITE" id="PS00606">
    <property type="entry name" value="KS3_1"/>
    <property type="match status" value="1"/>
</dbReference>
<dbReference type="GO" id="GO:0004312">
    <property type="term" value="F:fatty acid synthase activity"/>
    <property type="evidence" value="ECO:0007669"/>
    <property type="project" value="TreeGrafter"/>
</dbReference>
<dbReference type="InterPro" id="IPR016039">
    <property type="entry name" value="Thiolase-like"/>
</dbReference>
<dbReference type="AlphaFoldDB" id="A0A4Y3R510"/>
<dbReference type="Pfam" id="PF00550">
    <property type="entry name" value="PP-binding"/>
    <property type="match status" value="1"/>
</dbReference>
<keyword evidence="4" id="KW-0012">Acyltransferase</keyword>
<evidence type="ECO:0000259" key="6">
    <source>
        <dbReference type="PROSITE" id="PS50075"/>
    </source>
</evidence>
<dbReference type="InterPro" id="IPR014030">
    <property type="entry name" value="Ketoacyl_synth_N"/>
</dbReference>
<dbReference type="Pfam" id="PF02801">
    <property type="entry name" value="Ketoacyl-synt_C"/>
    <property type="match status" value="1"/>
</dbReference>
<dbReference type="PANTHER" id="PTHR43775:SF37">
    <property type="entry name" value="SI:DKEY-61P9.11"/>
    <property type="match status" value="1"/>
</dbReference>
<evidence type="ECO:0000256" key="1">
    <source>
        <dbReference type="ARBA" id="ARBA00022450"/>
    </source>
</evidence>
<dbReference type="InterPro" id="IPR020841">
    <property type="entry name" value="PKS_Beta-ketoAc_synthase_dom"/>
</dbReference>
<evidence type="ECO:0000256" key="4">
    <source>
        <dbReference type="ARBA" id="ARBA00023315"/>
    </source>
</evidence>
<evidence type="ECO:0000259" key="7">
    <source>
        <dbReference type="PROSITE" id="PS52004"/>
    </source>
</evidence>
<dbReference type="RefSeq" id="WP_086814031.1">
    <property type="nucleotide sequence ID" value="NZ_BJMM01000017.1"/>
</dbReference>
<feature type="region of interest" description="Disordered" evidence="5">
    <location>
        <begin position="550"/>
        <end position="592"/>
    </location>
</feature>
<reference evidence="8 9" key="1">
    <citation type="submission" date="2019-06" db="EMBL/GenBank/DDBJ databases">
        <title>Whole genome shotgun sequence of Streptomyces cacaoi subsp. cacaoi NBRC 12748.</title>
        <authorList>
            <person name="Hosoyama A."/>
            <person name="Uohara A."/>
            <person name="Ohji S."/>
            <person name="Ichikawa N."/>
        </authorList>
    </citation>
    <scope>NUCLEOTIDE SEQUENCE [LARGE SCALE GENOMIC DNA]</scope>
    <source>
        <strain evidence="8 9">NBRC 12748</strain>
    </source>
</reference>
<evidence type="ECO:0000256" key="3">
    <source>
        <dbReference type="ARBA" id="ARBA00022679"/>
    </source>
</evidence>
<dbReference type="Gene3D" id="3.40.50.1820">
    <property type="entry name" value="alpha/beta hydrolase"/>
    <property type="match status" value="1"/>
</dbReference>
<dbReference type="GO" id="GO:0071770">
    <property type="term" value="P:DIM/DIP cell wall layer assembly"/>
    <property type="evidence" value="ECO:0007669"/>
    <property type="project" value="TreeGrafter"/>
</dbReference>
<dbReference type="InterPro" id="IPR009081">
    <property type="entry name" value="PP-bd_ACP"/>
</dbReference>
<name>A0A4Y3R510_STRCI</name>
<dbReference type="Gene3D" id="3.40.47.10">
    <property type="match status" value="1"/>
</dbReference>
<evidence type="ECO:0000256" key="5">
    <source>
        <dbReference type="SAM" id="MobiDB-lite"/>
    </source>
</evidence>
<dbReference type="InterPro" id="IPR050091">
    <property type="entry name" value="PKS_NRPS_Biosynth_Enz"/>
</dbReference>
<evidence type="ECO:0000313" key="9">
    <source>
        <dbReference type="Proteomes" id="UP000319210"/>
    </source>
</evidence>
<dbReference type="InterPro" id="IPR032821">
    <property type="entry name" value="PKS_assoc"/>
</dbReference>
<dbReference type="SMART" id="SM00825">
    <property type="entry name" value="PKS_KS"/>
    <property type="match status" value="1"/>
</dbReference>
<dbReference type="OrthoDB" id="9778690at2"/>
<gene>
    <name evidence="8" type="ORF">SCA03_35910</name>
</gene>
<dbReference type="PROSITE" id="PS52004">
    <property type="entry name" value="KS3_2"/>
    <property type="match status" value="1"/>
</dbReference>
<dbReference type="CDD" id="cd00833">
    <property type="entry name" value="PKS"/>
    <property type="match status" value="1"/>
</dbReference>
<dbReference type="EMBL" id="BJMM01000017">
    <property type="protein sequence ID" value="GEB51040.1"/>
    <property type="molecule type" value="Genomic_DNA"/>
</dbReference>
<dbReference type="SUPFAM" id="SSF47336">
    <property type="entry name" value="ACP-like"/>
    <property type="match status" value="1"/>
</dbReference>
<dbReference type="InterPro" id="IPR029058">
    <property type="entry name" value="AB_hydrolase_fold"/>
</dbReference>
<keyword evidence="3" id="KW-0808">Transferase</keyword>
<dbReference type="GO" id="GO:0006633">
    <property type="term" value="P:fatty acid biosynthetic process"/>
    <property type="evidence" value="ECO:0007669"/>
    <property type="project" value="InterPro"/>
</dbReference>
<dbReference type="SMART" id="SM00824">
    <property type="entry name" value="PKS_TE"/>
    <property type="match status" value="1"/>
</dbReference>
<dbReference type="InterPro" id="IPR036736">
    <property type="entry name" value="ACP-like_sf"/>
</dbReference>
<feature type="domain" description="Ketosynthase family 3 (KS3)" evidence="7">
    <location>
        <begin position="13"/>
        <end position="438"/>
    </location>
</feature>
<dbReference type="GO" id="GO:0005737">
    <property type="term" value="C:cytoplasm"/>
    <property type="evidence" value="ECO:0007669"/>
    <property type="project" value="TreeGrafter"/>
</dbReference>
<dbReference type="PROSITE" id="PS50075">
    <property type="entry name" value="CARRIER"/>
    <property type="match status" value="1"/>
</dbReference>
<dbReference type="Gene3D" id="1.10.1240.100">
    <property type="match status" value="1"/>
</dbReference>
<dbReference type="InterPro" id="IPR001031">
    <property type="entry name" value="Thioesterase"/>
</dbReference>
<keyword evidence="2" id="KW-0597">Phosphoprotein</keyword>
<dbReference type="PANTHER" id="PTHR43775">
    <property type="entry name" value="FATTY ACID SYNTHASE"/>
    <property type="match status" value="1"/>
</dbReference>
<dbReference type="Pfam" id="PF16197">
    <property type="entry name" value="KAsynt_C_assoc"/>
    <property type="match status" value="1"/>
</dbReference>
<dbReference type="SUPFAM" id="SSF53474">
    <property type="entry name" value="alpha/beta-Hydrolases"/>
    <property type="match status" value="1"/>
</dbReference>
<dbReference type="GO" id="GO:0004315">
    <property type="term" value="F:3-oxoacyl-[acyl-carrier-protein] synthase activity"/>
    <property type="evidence" value="ECO:0007669"/>
    <property type="project" value="InterPro"/>
</dbReference>
<keyword evidence="1" id="KW-0596">Phosphopantetheine</keyword>
<evidence type="ECO:0000256" key="2">
    <source>
        <dbReference type="ARBA" id="ARBA00022553"/>
    </source>
</evidence>
<keyword evidence="9" id="KW-1185">Reference proteome</keyword>
<dbReference type="Proteomes" id="UP000319210">
    <property type="component" value="Unassembled WGS sequence"/>
</dbReference>
<accession>A0A4Y3R510</accession>
<evidence type="ECO:0000313" key="8">
    <source>
        <dbReference type="EMBL" id="GEB51040.1"/>
    </source>
</evidence>
<dbReference type="InterPro" id="IPR014031">
    <property type="entry name" value="Ketoacyl_synth_C"/>
</dbReference>
<dbReference type="Gene3D" id="1.10.1200.10">
    <property type="entry name" value="ACP-like"/>
    <property type="match status" value="1"/>
</dbReference>
<feature type="domain" description="Carrier" evidence="6">
    <location>
        <begin position="589"/>
        <end position="664"/>
    </location>
</feature>
<protein>
    <submittedName>
        <fullName evidence="8">Uncharacterized protein</fullName>
    </submittedName>
</protein>
<dbReference type="GO" id="GO:0005886">
    <property type="term" value="C:plasma membrane"/>
    <property type="evidence" value="ECO:0007669"/>
    <property type="project" value="TreeGrafter"/>
</dbReference>
<dbReference type="Pfam" id="PF00975">
    <property type="entry name" value="Thioesterase"/>
    <property type="match status" value="1"/>
</dbReference>
<organism evidence="8 9">
    <name type="scientific">Streptomyces cacaoi</name>
    <dbReference type="NCBI Taxonomy" id="1898"/>
    <lineage>
        <taxon>Bacteria</taxon>
        <taxon>Bacillati</taxon>
        <taxon>Actinomycetota</taxon>
        <taxon>Actinomycetes</taxon>
        <taxon>Kitasatosporales</taxon>
        <taxon>Streptomycetaceae</taxon>
        <taxon>Streptomyces</taxon>
    </lineage>
</organism>
<sequence length="919" mass="97514">MPDQPDPLTGPLTGPIAVVGMAGRFPGAASVPELWELLLSGREAVRRFSTEEMAAAGVSPADVDAPTRVPYGADLADADLFDADFFGVTPRDARRMDPQHRVFLTCAWEAAEDAGLVTGRGANVAVYAAGSLSTYLLFNVLRSAEHADGALTYPVLLGNDKDFLATRVAYKLGLRGPAMTVQTACSSSLTAVHLACRALNDGEVDAALAGGVSISFPQTAGYDYQEGGILSRDGHCRVFDAESSGTIKGNGCGVVVLKRLPDARRDGDRVYAVIRGSALNNDGSAKIGFTAPGTAGQQAVIRRAIEVSGVPIGDIGYIETHGTGTAVGDPLELSSLAAAHRAAGTPAEGALIGSLKANLGHLDAAAGVTGLIKAALVLHHQTVPPQINIGEPNPFLQLDRLPYEVPRAAVHFDAEPLRAAAVSSFGIGGTNAHCVLAQAPAAPLADEDHAATPYPVVLSARDAAALTDLARRLRVHFDDHPGIRLVDLAYTLFAGRTRHPVAHTFIAEDLDEVRAGLDALIADGANGRLPDGDVAFPLACKISLPGHPLRPQRHWIEPDTPRPVPRQPTTERRPGAPVPVSVTTATETGTDDGLLEQVTAVLEEHLGVRGIAPDDDYHDLGGDSLLAVEIVSVFRNRFGITLDLDAFGALRTPSRMAEAVRAARAGEPAGRGLVTVREGDGAPLFLVHPAGGTNLLYVRLAEASHSTVPLTALSFPAAEAGPRPATLRDLAALYVERVRSVQPHGPYRLGGYSFGGNVAFEMAVQLQAVGERVEPVLMLDTHVPESYVGGRLSPGEFHAAFDVLSEQTSLMRGVDVGVLREEGFLTIWQANHDMLKTYYPDRPFDGDVLLLQAEEPEPEELLDALRINVRDKSLWQDHITGRLRVQKVPGHHFTMFEDGERITALAAAFDDAVARYGKR</sequence>